<reference evidence="1" key="1">
    <citation type="submission" date="2021-01" db="EMBL/GenBank/DDBJ databases">
        <authorList>
            <person name="Corre E."/>
            <person name="Pelletier E."/>
            <person name="Niang G."/>
            <person name="Scheremetjew M."/>
            <person name="Finn R."/>
            <person name="Kale V."/>
            <person name="Holt S."/>
            <person name="Cochrane G."/>
            <person name="Meng A."/>
            <person name="Brown T."/>
            <person name="Cohen L."/>
        </authorList>
    </citation>
    <scope>NUCLEOTIDE SEQUENCE</scope>
    <source>
        <strain evidence="1">SAG 63-3</strain>
    </source>
</reference>
<dbReference type="AlphaFoldDB" id="A0A7S0UW55"/>
<evidence type="ECO:0000313" key="1">
    <source>
        <dbReference type="EMBL" id="CAD8770852.1"/>
    </source>
</evidence>
<organism evidence="1">
    <name type="scientific">Polytomella parva</name>
    <dbReference type="NCBI Taxonomy" id="51329"/>
    <lineage>
        <taxon>Eukaryota</taxon>
        <taxon>Viridiplantae</taxon>
        <taxon>Chlorophyta</taxon>
        <taxon>core chlorophytes</taxon>
        <taxon>Chlorophyceae</taxon>
        <taxon>CS clade</taxon>
        <taxon>Chlamydomonadales</taxon>
        <taxon>Chlamydomonadaceae</taxon>
        <taxon>Polytomella</taxon>
    </lineage>
</organism>
<dbReference type="EMBL" id="HBFM01011433">
    <property type="protein sequence ID" value="CAD8770852.1"/>
    <property type="molecule type" value="Transcribed_RNA"/>
</dbReference>
<accession>A0A7S0UW55</accession>
<proteinExistence type="predicted"/>
<sequence length="111" mass="12040">MMSQSGNKTSSPDAITEAATALNLMALQKLHLLAEEADQFFISIAERNGWSSNTAGLGMNTARKKRNMVALQGMALVLNDPAFQLFAEYVVEACIFGLIQQSAAGDWLDEE</sequence>
<gene>
    <name evidence="1" type="ORF">PPAR00522_LOCUS7254</name>
</gene>
<protein>
    <submittedName>
        <fullName evidence="1">Uncharacterized protein</fullName>
    </submittedName>
</protein>
<name>A0A7S0UW55_9CHLO</name>